<sequence length="205" mass="22156">MINMKNRLLLIGGLIMSCHTPSTDTTAKDSVAFTPAPVGEPATLKPAAPVYTGPDTLGGDFNGDGVMEYAFVKKVKEGQGNPVEDGTPDEYAVEFSNNEIPSINIGCCEALLIGEGDLNKDGKPEFSVYQAPMNGNTYTLTTWTFAANKWNPLFPSFLVPTGGDALSMKELEGKVYLRNDSLFYQETDVSETFELKEAPVNLPSN</sequence>
<dbReference type="Proteomes" id="UP000199656">
    <property type="component" value="Unassembled WGS sequence"/>
</dbReference>
<evidence type="ECO:0000313" key="1">
    <source>
        <dbReference type="EMBL" id="SEA66226.1"/>
    </source>
</evidence>
<dbReference type="EMBL" id="FNRL01000012">
    <property type="protein sequence ID" value="SEA66226.1"/>
    <property type="molecule type" value="Genomic_DNA"/>
</dbReference>
<dbReference type="AlphaFoldDB" id="A0A1H4D117"/>
<reference evidence="2" key="1">
    <citation type="submission" date="2016-10" db="EMBL/GenBank/DDBJ databases">
        <authorList>
            <person name="Varghese N."/>
            <person name="Submissions S."/>
        </authorList>
    </citation>
    <scope>NUCLEOTIDE SEQUENCE [LARGE SCALE GENOMIC DNA]</scope>
    <source>
        <strain evidence="2">DSM 23920</strain>
    </source>
</reference>
<protein>
    <submittedName>
        <fullName evidence="1">Uncharacterized protein</fullName>
    </submittedName>
</protein>
<keyword evidence="2" id="KW-1185">Reference proteome</keyword>
<gene>
    <name evidence="1" type="ORF">SAMN05660909_02881</name>
</gene>
<accession>A0A1H4D117</accession>
<dbReference type="STRING" id="408074.SAMN05660909_02881"/>
<dbReference type="InterPro" id="IPR028994">
    <property type="entry name" value="Integrin_alpha_N"/>
</dbReference>
<dbReference type="PROSITE" id="PS51257">
    <property type="entry name" value="PROKAR_LIPOPROTEIN"/>
    <property type="match status" value="1"/>
</dbReference>
<proteinExistence type="predicted"/>
<evidence type="ECO:0000313" key="2">
    <source>
        <dbReference type="Proteomes" id="UP000199656"/>
    </source>
</evidence>
<name>A0A1H4D117_9BACT</name>
<dbReference type="SUPFAM" id="SSF69318">
    <property type="entry name" value="Integrin alpha N-terminal domain"/>
    <property type="match status" value="1"/>
</dbReference>
<organism evidence="1 2">
    <name type="scientific">Chitinophaga terrae</name>
    <name type="common">ex Kim and Jung 2007</name>
    <dbReference type="NCBI Taxonomy" id="408074"/>
    <lineage>
        <taxon>Bacteria</taxon>
        <taxon>Pseudomonadati</taxon>
        <taxon>Bacteroidota</taxon>
        <taxon>Chitinophagia</taxon>
        <taxon>Chitinophagales</taxon>
        <taxon>Chitinophagaceae</taxon>
        <taxon>Chitinophaga</taxon>
    </lineage>
</organism>